<dbReference type="GO" id="GO:0042277">
    <property type="term" value="F:peptide binding"/>
    <property type="evidence" value="ECO:0007669"/>
    <property type="project" value="TreeGrafter"/>
</dbReference>
<keyword evidence="14" id="KW-0175">Coiled coil</keyword>
<dbReference type="Proteomes" id="UP000290365">
    <property type="component" value="Chromosome"/>
</dbReference>
<dbReference type="GO" id="GO:0005615">
    <property type="term" value="C:extracellular space"/>
    <property type="evidence" value="ECO:0007669"/>
    <property type="project" value="TreeGrafter"/>
</dbReference>
<evidence type="ECO:0000256" key="9">
    <source>
        <dbReference type="ARBA" id="ARBA00022801"/>
    </source>
</evidence>
<dbReference type="GO" id="GO:0008270">
    <property type="term" value="F:zinc ion binding"/>
    <property type="evidence" value="ECO:0007669"/>
    <property type="project" value="InterPro"/>
</dbReference>
<dbReference type="Gene3D" id="2.60.40.1730">
    <property type="entry name" value="tricorn interacting facor f3 domain"/>
    <property type="match status" value="1"/>
</dbReference>
<dbReference type="InterPro" id="IPR016024">
    <property type="entry name" value="ARM-type_fold"/>
</dbReference>
<dbReference type="Pfam" id="PF01433">
    <property type="entry name" value="Peptidase_M1"/>
    <property type="match status" value="1"/>
</dbReference>
<keyword evidence="9" id="KW-0378">Hydrolase</keyword>
<keyword evidence="11" id="KW-0482">Metalloprotease</keyword>
<evidence type="ECO:0000313" key="17">
    <source>
        <dbReference type="EMBL" id="QBD80888.1"/>
    </source>
</evidence>
<dbReference type="GO" id="GO:0006508">
    <property type="term" value="P:proteolysis"/>
    <property type="evidence" value="ECO:0007669"/>
    <property type="project" value="UniProtKB-KW"/>
</dbReference>
<dbReference type="GO" id="GO:0070006">
    <property type="term" value="F:metalloaminopeptidase activity"/>
    <property type="evidence" value="ECO:0007669"/>
    <property type="project" value="TreeGrafter"/>
</dbReference>
<evidence type="ECO:0000259" key="16">
    <source>
        <dbReference type="Pfam" id="PF17900"/>
    </source>
</evidence>
<comment type="cofactor">
    <cofactor evidence="2">
        <name>Zn(2+)</name>
        <dbReference type="ChEBI" id="CHEBI:29105"/>
    </cofactor>
</comment>
<keyword evidence="8" id="KW-0479">Metal-binding</keyword>
<evidence type="ECO:0000259" key="15">
    <source>
        <dbReference type="Pfam" id="PF01433"/>
    </source>
</evidence>
<keyword evidence="10" id="KW-0862">Zinc</keyword>
<evidence type="ECO:0000256" key="14">
    <source>
        <dbReference type="SAM" id="Coils"/>
    </source>
</evidence>
<evidence type="ECO:0000313" key="18">
    <source>
        <dbReference type="Proteomes" id="UP000290365"/>
    </source>
</evidence>
<evidence type="ECO:0000256" key="4">
    <source>
        <dbReference type="ARBA" id="ARBA00012564"/>
    </source>
</evidence>
<dbReference type="SMART" id="SM00567">
    <property type="entry name" value="EZ_HEAT"/>
    <property type="match status" value="4"/>
</dbReference>
<dbReference type="GO" id="GO:0016020">
    <property type="term" value="C:membrane"/>
    <property type="evidence" value="ECO:0007669"/>
    <property type="project" value="TreeGrafter"/>
</dbReference>
<dbReference type="SUPFAM" id="SSF63737">
    <property type="entry name" value="Leukotriene A4 hydrolase N-terminal domain"/>
    <property type="match status" value="1"/>
</dbReference>
<evidence type="ECO:0000256" key="10">
    <source>
        <dbReference type="ARBA" id="ARBA00022833"/>
    </source>
</evidence>
<dbReference type="PANTHER" id="PTHR11533">
    <property type="entry name" value="PROTEASE M1 ZINC METALLOPROTEASE"/>
    <property type="match status" value="1"/>
</dbReference>
<evidence type="ECO:0000256" key="1">
    <source>
        <dbReference type="ARBA" id="ARBA00000098"/>
    </source>
</evidence>
<dbReference type="RefSeq" id="WP_129891950.1">
    <property type="nucleotide sequence ID" value="NZ_CP035758.1"/>
</dbReference>
<sequence>MGNRTRGDGTLAYCNRALQLGDGYSLLFMQEPHETALPRARSFELPGDTVHYAPDRPADVQHVKLDITLDFEQETISGTAYTTFAVLYDEITSITFNAAELQVTRVELAGNALAYKTSAKQLIVNLDRPYRHGEIFTLAVTYHARPRTGLHFVKPAPEDPTRPVHAWTFGQPSYCQYWCPCHDAPNDRATTEILATVPAQFLTVSNGTLLEVTDHGATKTHHWRHDVPHAAYLISLVVGDFAVIEDSYHGKPVRYYIRKDRKDDAPLYMGKTPQMMQFYSEFTGVEYPYETYDQTVVEIYTGAMEHTTATTHSFALVPDSRAALDIDLVPVVAHELAHQWFGDLLTCRDWSNGWLNEGFATYFEEMWGEHDLGTDYFKYSMLNVKRGYLAEDAEYRRPVVYYVYHDQGFELFDGHLYNKGAWVLHMLRHQLGEPSFRRGLKAYLERYRTKEVITPDLQRTLEEVTGRSLEGFFQQWIYRGGYPEFEVEYSWESAQKLAKLTIKQTQKVDDLTPCFITPVELAFTIPTADNAQETRTVSLRIQVGADGQTEQACYVPLEREPLMIRFDPNGWLLKTLKFERSTQMLSYQLANDPDVLGRIEAAQGLSEKGEPEALEALSKALTSDSFWGVQVSVAEALGTKGTAQTQEVLLKALAELDPKQHSRVRAAIVRALGNYQAPQQTEQAQRSAQALSALLEKGDISYQVEAGAAEALGKTRTPGSVDQLIKVLERPSWMNTVQRGIFVGLAASGENRVVETMAATLHNPQSHPTLRRAALVGLWEIGKQRHLYSEEARQRAVSELAYAVEHDSWGPARSTAARGLQALGEKRVIDLLDRLAPQELDDGVKRIIRRAAQALRTGAGENEQLKQLRKDLDDLREENRKLREQFGALQARLQ</sequence>
<evidence type="ECO:0000256" key="11">
    <source>
        <dbReference type="ARBA" id="ARBA00023049"/>
    </source>
</evidence>
<dbReference type="CDD" id="cd09603">
    <property type="entry name" value="M1_APN_like"/>
    <property type="match status" value="1"/>
</dbReference>
<dbReference type="InterPro" id="IPR042097">
    <property type="entry name" value="Aminopeptidase_N-like_N_sf"/>
</dbReference>
<dbReference type="Pfam" id="PF17900">
    <property type="entry name" value="Peptidase_M1_N"/>
    <property type="match status" value="1"/>
</dbReference>
<protein>
    <recommendedName>
        <fullName evidence="5">Aminopeptidase N</fullName>
        <ecNumber evidence="4">3.4.11.2</ecNumber>
    </recommendedName>
    <alternativeName>
        <fullName evidence="12">Alanine aminopeptidase</fullName>
    </alternativeName>
    <alternativeName>
        <fullName evidence="13">Lysyl aminopeptidase</fullName>
    </alternativeName>
</protein>
<dbReference type="InterPro" id="IPR014782">
    <property type="entry name" value="Peptidase_M1_dom"/>
</dbReference>
<evidence type="ECO:0000256" key="12">
    <source>
        <dbReference type="ARBA" id="ARBA00029811"/>
    </source>
</evidence>
<dbReference type="GO" id="GO:0005737">
    <property type="term" value="C:cytoplasm"/>
    <property type="evidence" value="ECO:0007669"/>
    <property type="project" value="TreeGrafter"/>
</dbReference>
<comment type="catalytic activity">
    <reaction evidence="1">
        <text>Release of an N-terminal amino acid, Xaa-|-Yaa- from a peptide, amide or arylamide. Xaa is preferably Ala, but may be most amino acids including Pro (slow action). When a terminal hydrophobic residue is followed by a prolyl residue, the two may be released as an intact Xaa-Pro dipeptide.</text>
        <dbReference type="EC" id="3.4.11.2"/>
    </reaction>
</comment>
<evidence type="ECO:0000256" key="5">
    <source>
        <dbReference type="ARBA" id="ARBA00015611"/>
    </source>
</evidence>
<dbReference type="GO" id="GO:0016285">
    <property type="term" value="F:alanyl aminopeptidase activity"/>
    <property type="evidence" value="ECO:0007669"/>
    <property type="project" value="UniProtKB-EC"/>
</dbReference>
<proteinExistence type="inferred from homology"/>
<evidence type="ECO:0000256" key="2">
    <source>
        <dbReference type="ARBA" id="ARBA00001947"/>
    </source>
</evidence>
<organism evidence="17 18">
    <name type="scientific">Ktedonosporobacter rubrisoli</name>
    <dbReference type="NCBI Taxonomy" id="2509675"/>
    <lineage>
        <taxon>Bacteria</taxon>
        <taxon>Bacillati</taxon>
        <taxon>Chloroflexota</taxon>
        <taxon>Ktedonobacteria</taxon>
        <taxon>Ktedonobacterales</taxon>
        <taxon>Ktedonosporobacteraceae</taxon>
        <taxon>Ktedonosporobacter</taxon>
    </lineage>
</organism>
<dbReference type="OrthoDB" id="9814383at2"/>
<dbReference type="InterPro" id="IPR027268">
    <property type="entry name" value="Peptidase_M4/M1_CTD_sf"/>
</dbReference>
<dbReference type="GO" id="GO:0043171">
    <property type="term" value="P:peptide catabolic process"/>
    <property type="evidence" value="ECO:0007669"/>
    <property type="project" value="TreeGrafter"/>
</dbReference>
<comment type="similarity">
    <text evidence="3">Belongs to the peptidase M1 family.</text>
</comment>
<keyword evidence="7" id="KW-0645">Protease</keyword>
<dbReference type="KEGG" id="kbs:EPA93_34935"/>
<dbReference type="EC" id="3.4.11.2" evidence="4"/>
<evidence type="ECO:0000256" key="7">
    <source>
        <dbReference type="ARBA" id="ARBA00022670"/>
    </source>
</evidence>
<gene>
    <name evidence="17" type="ORF">EPA93_34935</name>
</gene>
<evidence type="ECO:0000256" key="3">
    <source>
        <dbReference type="ARBA" id="ARBA00010136"/>
    </source>
</evidence>
<dbReference type="PANTHER" id="PTHR11533:SF174">
    <property type="entry name" value="PUROMYCIN-SENSITIVE AMINOPEPTIDASE-RELATED"/>
    <property type="match status" value="1"/>
</dbReference>
<reference evidence="17 18" key="1">
    <citation type="submission" date="2019-01" db="EMBL/GenBank/DDBJ databases">
        <title>Ktedonosporobacter rubrisoli SCAWS-G2.</title>
        <authorList>
            <person name="Huang Y."/>
            <person name="Yan B."/>
        </authorList>
    </citation>
    <scope>NUCLEOTIDE SEQUENCE [LARGE SCALE GENOMIC DNA]</scope>
    <source>
        <strain evidence="17 18">SCAWS-G2</strain>
    </source>
</reference>
<dbReference type="InterPro" id="IPR011989">
    <property type="entry name" value="ARM-like"/>
</dbReference>
<dbReference type="SUPFAM" id="SSF55486">
    <property type="entry name" value="Metalloproteases ('zincins'), catalytic domain"/>
    <property type="match status" value="1"/>
</dbReference>
<feature type="domain" description="Aminopeptidase N-like N-terminal" evidence="16">
    <location>
        <begin position="62"/>
        <end position="233"/>
    </location>
</feature>
<keyword evidence="18" id="KW-1185">Reference proteome</keyword>
<dbReference type="Gene3D" id="1.25.10.10">
    <property type="entry name" value="Leucine-rich Repeat Variant"/>
    <property type="match status" value="2"/>
</dbReference>
<dbReference type="EMBL" id="CP035758">
    <property type="protein sequence ID" value="QBD80888.1"/>
    <property type="molecule type" value="Genomic_DNA"/>
</dbReference>
<dbReference type="AlphaFoldDB" id="A0A4P6JYJ8"/>
<evidence type="ECO:0000256" key="13">
    <source>
        <dbReference type="ARBA" id="ARBA00031533"/>
    </source>
</evidence>
<dbReference type="Gene3D" id="1.10.390.10">
    <property type="entry name" value="Neutral Protease Domain 2"/>
    <property type="match status" value="1"/>
</dbReference>
<feature type="coiled-coil region" evidence="14">
    <location>
        <begin position="858"/>
        <end position="892"/>
    </location>
</feature>
<dbReference type="SUPFAM" id="SSF48371">
    <property type="entry name" value="ARM repeat"/>
    <property type="match status" value="1"/>
</dbReference>
<dbReference type="PRINTS" id="PR00756">
    <property type="entry name" value="ALADIPTASE"/>
</dbReference>
<evidence type="ECO:0000256" key="6">
    <source>
        <dbReference type="ARBA" id="ARBA00022438"/>
    </source>
</evidence>
<keyword evidence="6" id="KW-0031">Aminopeptidase</keyword>
<name>A0A4P6JYJ8_KTERU</name>
<feature type="domain" description="Peptidase M1 membrane alanine aminopeptidase" evidence="15">
    <location>
        <begin position="269"/>
        <end position="476"/>
    </location>
</feature>
<dbReference type="Pfam" id="PF13646">
    <property type="entry name" value="HEAT_2"/>
    <property type="match status" value="1"/>
</dbReference>
<dbReference type="InterPro" id="IPR045357">
    <property type="entry name" value="Aminopeptidase_N-like_N"/>
</dbReference>
<accession>A0A4P6JYJ8</accession>
<dbReference type="InterPro" id="IPR050344">
    <property type="entry name" value="Peptidase_M1_aminopeptidases"/>
</dbReference>
<evidence type="ECO:0000256" key="8">
    <source>
        <dbReference type="ARBA" id="ARBA00022723"/>
    </source>
</evidence>
<dbReference type="InterPro" id="IPR001930">
    <property type="entry name" value="Peptidase_M1"/>
</dbReference>
<dbReference type="InterPro" id="IPR004155">
    <property type="entry name" value="PBS_lyase_HEAT"/>
</dbReference>